<dbReference type="CDD" id="cd02028">
    <property type="entry name" value="UMPK_like"/>
    <property type="match status" value="1"/>
</dbReference>
<dbReference type="Gene3D" id="3.40.50.300">
    <property type="entry name" value="P-loop containing nucleotide triphosphate hydrolases"/>
    <property type="match status" value="1"/>
</dbReference>
<organism evidence="2 3">
    <name type="scientific">Candidatus Egerieousia excrementavium</name>
    <dbReference type="NCBI Taxonomy" id="2840778"/>
    <lineage>
        <taxon>Bacteria</taxon>
        <taxon>Pseudomonadati</taxon>
        <taxon>Bacteroidota</taxon>
        <taxon>Bacteroidia</taxon>
        <taxon>Bacteroidales</taxon>
        <taxon>Candidatus Egerieousia</taxon>
    </lineage>
</organism>
<comment type="caution">
    <text evidence="2">The sequence shown here is derived from an EMBL/GenBank/DDBJ whole genome shotgun (WGS) entry which is preliminary data.</text>
</comment>
<dbReference type="SMART" id="SM00382">
    <property type="entry name" value="AAA"/>
    <property type="match status" value="1"/>
</dbReference>
<sequence>MDSVRVYCSDTNEYHVCKTGSTLLELLQSINLIQKKCDDGVLRPVLAAYVDNRLKSLDFRLYMAHSITFLTIADADGRRTYIRSLSFLLQKAVVDVYGKRYQLTLKYSLPNGYYGELHDRGENGQLHNLPDSINVCEDDVARLKKRMTELVSRNIPFIKTKDSNSDAVRLFTENGQNEKAMLAKGLGYFFVTTYYLDGYCDTFYGPLLYSTGYINEYDLVKYNKGFCLRFPEPFSPYTLPKFVYQENLYEIFKENSDRCAILGARDIGTVNQAIQAGHAAELIQIAEALHERKYAAIADRINERRGRVKLVLIAGPSSSGKTTTSKRIAVQLKVLGLNPIVIAMDNYFLDREQTPKDSDGNYDFENLHALDLELLNRQLNQLFNGEEIELPKFDFASGSRYYDGQKVRMNENDILIMEGIHALNPQLTSQTDSDKKFKIYASALTSLAIDENNCISTTDNRLLRRLVRDNNFRGTSAEETILRWDSVRKGEYRNIFPYQENADIMFNSFLIYELPLLKYYAEPLLRRISPASAAYSESLRLIKFLSYITDLSPKEQKGIPPTSVLREFIGESTFTY</sequence>
<dbReference type="Proteomes" id="UP000823635">
    <property type="component" value="Unassembled WGS sequence"/>
</dbReference>
<dbReference type="GO" id="GO:0005524">
    <property type="term" value="F:ATP binding"/>
    <property type="evidence" value="ECO:0007669"/>
    <property type="project" value="InterPro"/>
</dbReference>
<proteinExistence type="predicted"/>
<accession>A0A9D9GW80</accession>
<dbReference type="InterPro" id="IPR018163">
    <property type="entry name" value="Thr/Ala-tRNA-synth_IIc_edit"/>
</dbReference>
<evidence type="ECO:0000313" key="2">
    <source>
        <dbReference type="EMBL" id="MBO8429335.1"/>
    </source>
</evidence>
<dbReference type="InterPro" id="IPR003593">
    <property type="entry name" value="AAA+_ATPase"/>
</dbReference>
<dbReference type="AlphaFoldDB" id="A0A9D9GW80"/>
<dbReference type="SUPFAM" id="SSF52540">
    <property type="entry name" value="P-loop containing nucleoside triphosphate hydrolases"/>
    <property type="match status" value="1"/>
</dbReference>
<keyword evidence="2" id="KW-0418">Kinase</keyword>
<dbReference type="Pfam" id="PF00485">
    <property type="entry name" value="PRK"/>
    <property type="match status" value="1"/>
</dbReference>
<dbReference type="Gene3D" id="3.30.980.10">
    <property type="entry name" value="Threonyl-trna Synthetase, Chain A, domain 2"/>
    <property type="match status" value="1"/>
</dbReference>
<reference evidence="2" key="2">
    <citation type="journal article" date="2021" name="PeerJ">
        <title>Extensive microbial diversity within the chicken gut microbiome revealed by metagenomics and culture.</title>
        <authorList>
            <person name="Gilroy R."/>
            <person name="Ravi A."/>
            <person name="Getino M."/>
            <person name="Pursley I."/>
            <person name="Horton D.L."/>
            <person name="Alikhan N.F."/>
            <person name="Baker D."/>
            <person name="Gharbi K."/>
            <person name="Hall N."/>
            <person name="Watson M."/>
            <person name="Adriaenssens E.M."/>
            <person name="Foster-Nyarko E."/>
            <person name="Jarju S."/>
            <person name="Secka A."/>
            <person name="Antonio M."/>
            <person name="Oren A."/>
            <person name="Chaudhuri R.R."/>
            <person name="La Ragione R."/>
            <person name="Hildebrand F."/>
            <person name="Pallen M.J."/>
        </authorList>
    </citation>
    <scope>NUCLEOTIDE SEQUENCE</scope>
    <source>
        <strain evidence="2">15467</strain>
    </source>
</reference>
<reference evidence="2" key="1">
    <citation type="submission" date="2020-10" db="EMBL/GenBank/DDBJ databases">
        <authorList>
            <person name="Gilroy R."/>
        </authorList>
    </citation>
    <scope>NUCLEOTIDE SEQUENCE</scope>
    <source>
        <strain evidence="2">15467</strain>
    </source>
</reference>
<dbReference type="InterPro" id="IPR027417">
    <property type="entry name" value="P-loop_NTPase"/>
</dbReference>
<evidence type="ECO:0000259" key="1">
    <source>
        <dbReference type="SMART" id="SM00382"/>
    </source>
</evidence>
<keyword evidence="2" id="KW-0808">Transferase</keyword>
<dbReference type="PANTHER" id="PTHR10285">
    <property type="entry name" value="URIDINE KINASE"/>
    <property type="match status" value="1"/>
</dbReference>
<gene>
    <name evidence="2" type="ORF">IAC68_05340</name>
</gene>
<dbReference type="SUPFAM" id="SSF55186">
    <property type="entry name" value="ThrRS/AlaRS common domain"/>
    <property type="match status" value="1"/>
</dbReference>
<feature type="domain" description="AAA+ ATPase" evidence="1">
    <location>
        <begin position="307"/>
        <end position="482"/>
    </location>
</feature>
<dbReference type="GO" id="GO:0016301">
    <property type="term" value="F:kinase activity"/>
    <property type="evidence" value="ECO:0007669"/>
    <property type="project" value="UniProtKB-KW"/>
</dbReference>
<evidence type="ECO:0000313" key="3">
    <source>
        <dbReference type="Proteomes" id="UP000823635"/>
    </source>
</evidence>
<dbReference type="PRINTS" id="PR00988">
    <property type="entry name" value="URIDINKINASE"/>
</dbReference>
<name>A0A9D9GW80_9BACT</name>
<dbReference type="EMBL" id="JADINB010000122">
    <property type="protein sequence ID" value="MBO8429335.1"/>
    <property type="molecule type" value="Genomic_DNA"/>
</dbReference>
<dbReference type="InterPro" id="IPR006083">
    <property type="entry name" value="PRK/URK"/>
</dbReference>
<protein>
    <submittedName>
        <fullName evidence="2">Nucleoside kinase</fullName>
    </submittedName>
</protein>